<sequence>MPSSRPSAARVVELACRAPSVHNTQPWAWRIEERTDADRVGLWADRSRQLEVADPSGRNLVLSCGAALHHARVAATSLGYDPIVTRHPDPDQPDLLATIDLVRSEREPTVSGELHVLLARRTDRRRFTSWPVEEEHLQALTRGVGGHGVQAVPLTGVAERVRSGVLVDRATALQETDERYAAEERRWSERPRSHALAASDAVVAVCTVDDGPAAWLAAGEALSELWLRAAHDGLSVVPLSRVVEVEETRRVLHHDVLGGLVVPQLLLRLGWQEISRSDLPATPRRPLAEVLLGGAPAESTSLPG</sequence>
<organism evidence="1 2">
    <name type="scientific">Nocardioides lianchengensis</name>
    <dbReference type="NCBI Taxonomy" id="1045774"/>
    <lineage>
        <taxon>Bacteria</taxon>
        <taxon>Bacillati</taxon>
        <taxon>Actinomycetota</taxon>
        <taxon>Actinomycetes</taxon>
        <taxon>Propionibacteriales</taxon>
        <taxon>Nocardioidaceae</taxon>
        <taxon>Nocardioides</taxon>
    </lineage>
</organism>
<dbReference type="SUPFAM" id="SSF55469">
    <property type="entry name" value="FMN-dependent nitroreductase-like"/>
    <property type="match status" value="2"/>
</dbReference>
<dbReference type="STRING" id="1045774.SAMN05421872_101443"/>
<dbReference type="AlphaFoldDB" id="A0A1G6JCQ2"/>
<evidence type="ECO:0000313" key="2">
    <source>
        <dbReference type="Proteomes" id="UP000199034"/>
    </source>
</evidence>
<dbReference type="InterPro" id="IPR050627">
    <property type="entry name" value="Nitroreductase/BluB"/>
</dbReference>
<dbReference type="RefSeq" id="WP_139175380.1">
    <property type="nucleotide sequence ID" value="NZ_FMZM01000001.1"/>
</dbReference>
<name>A0A1G6JCQ2_9ACTN</name>
<dbReference type="OrthoDB" id="8156917at2"/>
<reference evidence="2" key="1">
    <citation type="submission" date="2016-10" db="EMBL/GenBank/DDBJ databases">
        <authorList>
            <person name="Varghese N."/>
            <person name="Submissions S."/>
        </authorList>
    </citation>
    <scope>NUCLEOTIDE SEQUENCE [LARGE SCALE GENOMIC DNA]</scope>
    <source>
        <strain evidence="2">CGMCC 4.6858</strain>
    </source>
</reference>
<evidence type="ECO:0000313" key="1">
    <source>
        <dbReference type="EMBL" id="SDC16511.1"/>
    </source>
</evidence>
<dbReference type="Gene3D" id="3.40.109.10">
    <property type="entry name" value="NADH Oxidase"/>
    <property type="match status" value="2"/>
</dbReference>
<dbReference type="PANTHER" id="PTHR23026">
    <property type="entry name" value="NADPH NITROREDUCTASE"/>
    <property type="match status" value="1"/>
</dbReference>
<dbReference type="EMBL" id="FMZM01000001">
    <property type="protein sequence ID" value="SDC16511.1"/>
    <property type="molecule type" value="Genomic_DNA"/>
</dbReference>
<evidence type="ECO:0008006" key="3">
    <source>
        <dbReference type="Google" id="ProtNLM"/>
    </source>
</evidence>
<keyword evidence="2" id="KW-1185">Reference proteome</keyword>
<gene>
    <name evidence="1" type="ORF">SAMN05421872_101443</name>
</gene>
<proteinExistence type="predicted"/>
<dbReference type="Proteomes" id="UP000199034">
    <property type="component" value="Unassembled WGS sequence"/>
</dbReference>
<accession>A0A1G6JCQ2</accession>
<dbReference type="PANTHER" id="PTHR23026:SF123">
    <property type="entry name" value="NAD(P)H NITROREDUCTASE RV3131-RELATED"/>
    <property type="match status" value="1"/>
</dbReference>
<protein>
    <recommendedName>
        <fullName evidence="3">Nitroreductase family protein</fullName>
    </recommendedName>
</protein>
<dbReference type="GO" id="GO:0016491">
    <property type="term" value="F:oxidoreductase activity"/>
    <property type="evidence" value="ECO:0007669"/>
    <property type="project" value="InterPro"/>
</dbReference>
<dbReference type="InterPro" id="IPR000415">
    <property type="entry name" value="Nitroreductase-like"/>
</dbReference>